<evidence type="ECO:0000313" key="1">
    <source>
        <dbReference type="EMBL" id="CEK81765.1"/>
    </source>
</evidence>
<dbReference type="PANTHER" id="PTHR33395:SF22">
    <property type="entry name" value="REVERSE TRANSCRIPTASE DOMAIN-CONTAINING PROTEIN"/>
    <property type="match status" value="1"/>
</dbReference>
<dbReference type="EMBL" id="HACG01034900">
    <property type="protein sequence ID" value="CEK81765.1"/>
    <property type="molecule type" value="Transcribed_RNA"/>
</dbReference>
<proteinExistence type="predicted"/>
<organism evidence="1">
    <name type="scientific">Arion vulgaris</name>
    <dbReference type="NCBI Taxonomy" id="1028688"/>
    <lineage>
        <taxon>Eukaryota</taxon>
        <taxon>Metazoa</taxon>
        <taxon>Spiralia</taxon>
        <taxon>Lophotrochozoa</taxon>
        <taxon>Mollusca</taxon>
        <taxon>Gastropoda</taxon>
        <taxon>Heterobranchia</taxon>
        <taxon>Euthyneura</taxon>
        <taxon>Panpulmonata</taxon>
        <taxon>Eupulmonata</taxon>
        <taxon>Stylommatophora</taxon>
        <taxon>Helicina</taxon>
        <taxon>Arionoidea</taxon>
        <taxon>Arionidae</taxon>
        <taxon>Arion</taxon>
    </lineage>
</organism>
<dbReference type="PANTHER" id="PTHR33395">
    <property type="entry name" value="TRANSCRIPTASE, PUTATIVE-RELATED-RELATED"/>
    <property type="match status" value="1"/>
</dbReference>
<sequence length="110" mass="12630">LPGPDGIQYQHIKQLDETVINAVVVDFNKSVQNAVVPEDWLHSYLRPLHKHGKDPKLLSSYRILTLQNVYGKLLEKIVARKVMCHLETEHILPGTLGSLQDHILEWEFDP</sequence>
<accession>A0A0B7APC1</accession>
<dbReference type="AlphaFoldDB" id="A0A0B7APC1"/>
<protein>
    <recommendedName>
        <fullName evidence="2">Reverse transcriptase domain-containing protein</fullName>
    </recommendedName>
</protein>
<evidence type="ECO:0008006" key="2">
    <source>
        <dbReference type="Google" id="ProtNLM"/>
    </source>
</evidence>
<feature type="non-terminal residue" evidence="1">
    <location>
        <position position="1"/>
    </location>
</feature>
<name>A0A0B7APC1_9EUPU</name>
<reference evidence="1" key="1">
    <citation type="submission" date="2014-12" db="EMBL/GenBank/DDBJ databases">
        <title>Insight into the proteome of Arion vulgaris.</title>
        <authorList>
            <person name="Aradska J."/>
            <person name="Bulat T."/>
            <person name="Smidak R."/>
            <person name="Sarate P."/>
            <person name="Gangsoo J."/>
            <person name="Sialana F."/>
            <person name="Bilban M."/>
            <person name="Lubec G."/>
        </authorList>
    </citation>
    <scope>NUCLEOTIDE SEQUENCE</scope>
    <source>
        <tissue evidence="1">Skin</tissue>
    </source>
</reference>
<gene>
    <name evidence="1" type="primary">ORF127880</name>
</gene>